<dbReference type="GeneID" id="85196482"/>
<feature type="binding site" evidence="9">
    <location>
        <position position="52"/>
    </location>
    <ligand>
        <name>[4Fe-4S] cluster</name>
        <dbReference type="ChEBI" id="CHEBI:49883"/>
        <label>1</label>
    </ligand>
</feature>
<dbReference type="RefSeq" id="WP_316559430.1">
    <property type="nucleotide sequence ID" value="NZ_CP131062.1"/>
</dbReference>
<comment type="cofactor">
    <cofactor evidence="9">
        <name>[4Fe-4S] cluster</name>
        <dbReference type="ChEBI" id="CHEBI:49883"/>
    </cofactor>
    <text evidence="9">Binds 2 [4Fe-4S] clusters. Binds 1 [4Fe-4S] cluster coordinated with 3 cysteines and an exchangeable S-adenosyl-L-methionine.</text>
</comment>
<keyword evidence="7 9" id="KW-0456">Lyase</keyword>
<evidence type="ECO:0000313" key="11">
    <source>
        <dbReference type="EMBL" id="WNY27856.1"/>
    </source>
</evidence>
<dbReference type="Gene3D" id="3.20.20.70">
    <property type="entry name" value="Aldolase class I"/>
    <property type="match status" value="1"/>
</dbReference>
<dbReference type="SUPFAM" id="SSF102114">
    <property type="entry name" value="Radical SAM enzymes"/>
    <property type="match status" value="1"/>
</dbReference>
<evidence type="ECO:0000259" key="10">
    <source>
        <dbReference type="PROSITE" id="PS51918"/>
    </source>
</evidence>
<keyword evidence="2 9" id="KW-0949">S-adenosyl-L-methionine</keyword>
<dbReference type="CDD" id="cd01335">
    <property type="entry name" value="Radical_SAM"/>
    <property type="match status" value="1"/>
</dbReference>
<feature type="domain" description="Radical SAM core" evidence="10">
    <location>
        <begin position="71"/>
        <end position="315"/>
    </location>
</feature>
<dbReference type="EC" id="4.1.3.44" evidence="9"/>
<dbReference type="InterPro" id="IPR023993">
    <property type="entry name" value="TYW1_archaea"/>
</dbReference>
<dbReference type="InterPro" id="IPR058240">
    <property type="entry name" value="rSAM_sf"/>
</dbReference>
<keyword evidence="6 9" id="KW-0411">Iron-sulfur</keyword>
<dbReference type="InterPro" id="IPR013917">
    <property type="entry name" value="tRNA_wybutosine-synth"/>
</dbReference>
<dbReference type="PANTHER" id="PTHR13930">
    <property type="entry name" value="S-ADENOSYL-L-METHIONINE-DEPENDENT TRNA 4-DEMETHYLWYOSINE SYNTHASE"/>
    <property type="match status" value="1"/>
</dbReference>
<protein>
    <recommendedName>
        <fullName evidence="9">S-adenosyl-L-methionine-dependent tRNA 4-demethylwyosine synthase</fullName>
        <ecNumber evidence="9">4.1.3.44</ecNumber>
    </recommendedName>
    <alternativeName>
        <fullName evidence="9">tRNA wyosine derivatives biosynthesis protein Taw1</fullName>
    </alternativeName>
</protein>
<dbReference type="HAMAP" id="MF_01921">
    <property type="entry name" value="TYW1_archaea"/>
    <property type="match status" value="1"/>
</dbReference>
<gene>
    <name evidence="9" type="primary">taw1</name>
    <name evidence="11" type="ORF">MmiEs2_00290</name>
</gene>
<keyword evidence="5 9" id="KW-0408">Iron</keyword>
<comment type="function">
    <text evidence="9">Component of the wyosine derivatives biosynthesis pathway that catalyzes the condensation of N-methylguanine with 2 carbon atoms from pyruvate to form the tricyclic 4-demethylwyosine (imG-14) on guanosine-37 of tRNA(Phe).</text>
</comment>
<reference evidence="11 12" key="1">
    <citation type="submission" date="2023-07" db="EMBL/GenBank/DDBJ databases">
        <title>Closed genome sequence of Methanimicrococcus sp. Es2.</title>
        <authorList>
            <person name="Protasov E."/>
            <person name="Platt K."/>
            <person name="Reeh H."/>
            <person name="Poehlein A."/>
            <person name="Daniel R."/>
            <person name="Brune A."/>
        </authorList>
    </citation>
    <scope>NUCLEOTIDE SEQUENCE [LARGE SCALE GENOMIC DNA]</scope>
    <source>
        <strain evidence="11 12">Es2</strain>
    </source>
</reference>
<dbReference type="GO" id="GO:0046872">
    <property type="term" value="F:metal ion binding"/>
    <property type="evidence" value="ECO:0007669"/>
    <property type="project" value="UniProtKB-KW"/>
</dbReference>
<dbReference type="Pfam" id="PF04055">
    <property type="entry name" value="Radical_SAM"/>
    <property type="match status" value="1"/>
</dbReference>
<comment type="subcellular location">
    <subcellularLocation>
        <location evidence="9">Cytoplasm</location>
    </subcellularLocation>
</comment>
<evidence type="ECO:0000256" key="1">
    <source>
        <dbReference type="ARBA" id="ARBA00022485"/>
    </source>
</evidence>
<dbReference type="SFLD" id="SFLDG01071">
    <property type="entry name" value="tRNA_wybutosine-synthesizing"/>
    <property type="match status" value="1"/>
</dbReference>
<evidence type="ECO:0000256" key="9">
    <source>
        <dbReference type="HAMAP-Rule" id="MF_01921"/>
    </source>
</evidence>
<dbReference type="InterPro" id="IPR013785">
    <property type="entry name" value="Aldolase_TIM"/>
</dbReference>
<keyword evidence="12" id="KW-1185">Reference proteome</keyword>
<dbReference type="NCBIfam" id="TIGR03972">
    <property type="entry name" value="rSAM_TYW1"/>
    <property type="match status" value="1"/>
</dbReference>
<dbReference type="GO" id="GO:0008033">
    <property type="term" value="P:tRNA processing"/>
    <property type="evidence" value="ECO:0007669"/>
    <property type="project" value="UniProtKB-UniRule"/>
</dbReference>
<feature type="binding site" evidence="9">
    <location>
        <position position="65"/>
    </location>
    <ligand>
        <name>[4Fe-4S] cluster</name>
        <dbReference type="ChEBI" id="CHEBI:49883"/>
        <label>1</label>
    </ligand>
</feature>
<feature type="binding site" evidence="9">
    <location>
        <position position="78"/>
    </location>
    <ligand>
        <name>[4Fe-4S] cluster</name>
        <dbReference type="ChEBI" id="CHEBI:49883"/>
        <label>1</label>
    </ligand>
</feature>
<dbReference type="SFLD" id="SFLDF00284">
    <property type="entry name" value="tRNA_wybutosine-synthesizing"/>
    <property type="match status" value="1"/>
</dbReference>
<keyword evidence="9" id="KW-0963">Cytoplasm</keyword>
<proteinExistence type="inferred from homology"/>
<dbReference type="Proteomes" id="UP001302662">
    <property type="component" value="Chromosome"/>
</dbReference>
<dbReference type="SFLD" id="SFLDS00029">
    <property type="entry name" value="Radical_SAM"/>
    <property type="match status" value="1"/>
</dbReference>
<evidence type="ECO:0000256" key="7">
    <source>
        <dbReference type="ARBA" id="ARBA00023239"/>
    </source>
</evidence>
<dbReference type="GO" id="GO:0005737">
    <property type="term" value="C:cytoplasm"/>
    <property type="evidence" value="ECO:0007669"/>
    <property type="project" value="UniProtKB-SubCell"/>
</dbReference>
<dbReference type="GO" id="GO:0051539">
    <property type="term" value="F:4 iron, 4 sulfur cluster binding"/>
    <property type="evidence" value="ECO:0007669"/>
    <property type="project" value="UniProtKB-UniRule"/>
</dbReference>
<keyword evidence="4 9" id="KW-0479">Metal-binding</keyword>
<dbReference type="InterPro" id="IPR034556">
    <property type="entry name" value="tRNA_wybutosine-synthase"/>
</dbReference>
<dbReference type="PANTHER" id="PTHR13930:SF0">
    <property type="entry name" value="S-ADENOSYL-L-METHIONINE-DEPENDENT TRNA 4-DEMETHYLWYOSINE SYNTHASE TYW1-RELATED"/>
    <property type="match status" value="1"/>
</dbReference>
<feature type="binding site" evidence="9">
    <location>
        <position position="91"/>
    </location>
    <ligand>
        <name>[4Fe-4S] cluster</name>
        <dbReference type="ChEBI" id="CHEBI:49883"/>
        <label>2</label>
        <note>4Fe-4S-S-AdoMet</note>
    </ligand>
</feature>
<sequence>MDESSEIKKNQTEFVSGERIRFGYSPEEITIDELMARQGYAKAGAHSAVKTCAWLKNSMNGTGVCYKSSFYGVTSHRCLQMTPTLMCNQECVFCWRPTEVPAHAPEEWDTPEKIVEESIKAQRKLITGFGGSPNAVPGNYDEAKNPSNVAISLSGEPTFYPRLPELIQTYENAGMTVFLVTNGTQPEMLRKIRPTQLYMSLDATTPEMYDEVCRPKSPRLWEKVTESLAVLKEKKEEGVRTAIRITAVKGLNMTDAAGYAELIQKAKPDFIEIKSYMHVGFSRLRLTRANMAEQDEIRKFAKEIGDLAGYKFAGESEPSRVVVLSENGELSDVSND</sequence>
<feature type="binding site" evidence="9">
    <location>
        <position position="87"/>
    </location>
    <ligand>
        <name>[4Fe-4S] cluster</name>
        <dbReference type="ChEBI" id="CHEBI:49883"/>
        <label>2</label>
        <note>4Fe-4S-S-AdoMet</note>
    </ligand>
</feature>
<dbReference type="PROSITE" id="PS51918">
    <property type="entry name" value="RADICAL_SAM"/>
    <property type="match status" value="1"/>
</dbReference>
<comment type="subunit">
    <text evidence="9">Monomer.</text>
</comment>
<evidence type="ECO:0000313" key="12">
    <source>
        <dbReference type="Proteomes" id="UP001302662"/>
    </source>
</evidence>
<dbReference type="EMBL" id="CP131062">
    <property type="protein sequence ID" value="WNY27856.1"/>
    <property type="molecule type" value="Genomic_DNA"/>
</dbReference>
<dbReference type="Pfam" id="PF08608">
    <property type="entry name" value="Wyosine_form"/>
    <property type="match status" value="1"/>
</dbReference>
<accession>A0AA96VG34</accession>
<keyword evidence="1 9" id="KW-0004">4Fe-4S</keyword>
<evidence type="ECO:0000256" key="5">
    <source>
        <dbReference type="ARBA" id="ARBA00023004"/>
    </source>
</evidence>
<evidence type="ECO:0000256" key="4">
    <source>
        <dbReference type="ARBA" id="ARBA00022723"/>
    </source>
</evidence>
<name>A0AA96VG34_9EURY</name>
<comment type="similarity">
    <text evidence="9">Belongs to the TYW1 family.</text>
</comment>
<dbReference type="GO" id="GO:0102521">
    <property type="term" value="F:tRNA-4-demethylwyosine synthase activity"/>
    <property type="evidence" value="ECO:0007669"/>
    <property type="project" value="UniProtKB-EC"/>
</dbReference>
<evidence type="ECO:0000256" key="2">
    <source>
        <dbReference type="ARBA" id="ARBA00022691"/>
    </source>
</evidence>
<keyword evidence="3 9" id="KW-0819">tRNA processing</keyword>
<dbReference type="SFLD" id="SFLDG01067">
    <property type="entry name" value="SPASM/twitch_domain_containing"/>
    <property type="match status" value="1"/>
</dbReference>
<evidence type="ECO:0000256" key="3">
    <source>
        <dbReference type="ARBA" id="ARBA00022694"/>
    </source>
</evidence>
<feature type="binding site" evidence="9">
    <location>
        <position position="94"/>
    </location>
    <ligand>
        <name>[4Fe-4S] cluster</name>
        <dbReference type="ChEBI" id="CHEBI:49883"/>
        <label>2</label>
        <note>4Fe-4S-S-AdoMet</note>
    </ligand>
</feature>
<dbReference type="InterPro" id="IPR007197">
    <property type="entry name" value="rSAM"/>
</dbReference>
<dbReference type="AlphaFoldDB" id="A0AA96VG34"/>
<comment type="catalytic activity">
    <reaction evidence="8 9">
        <text>N(1)-methylguanosine(37) in tRNA(Phe) + pyruvate + S-adenosyl-L-methionine = 4-demethylwyosine(37) in tRNA(Phe) + 5'-deoxyadenosine + L-methionine + CO2 + H2O</text>
        <dbReference type="Rhea" id="RHEA:36347"/>
        <dbReference type="Rhea" id="RHEA-COMP:10164"/>
        <dbReference type="Rhea" id="RHEA-COMP:10165"/>
        <dbReference type="ChEBI" id="CHEBI:15361"/>
        <dbReference type="ChEBI" id="CHEBI:15377"/>
        <dbReference type="ChEBI" id="CHEBI:16526"/>
        <dbReference type="ChEBI" id="CHEBI:17319"/>
        <dbReference type="ChEBI" id="CHEBI:57844"/>
        <dbReference type="ChEBI" id="CHEBI:59789"/>
        <dbReference type="ChEBI" id="CHEBI:64315"/>
        <dbReference type="ChEBI" id="CHEBI:73542"/>
        <dbReference type="EC" id="4.1.3.44"/>
    </reaction>
</comment>
<dbReference type="KEGG" id="mees:MmiEs2_00290"/>
<evidence type="ECO:0000256" key="8">
    <source>
        <dbReference type="ARBA" id="ARBA00049466"/>
    </source>
</evidence>
<organism evidence="11 12">
    <name type="scientific">Methanimicrococcus stummii</name>
    <dbReference type="NCBI Taxonomy" id="3028294"/>
    <lineage>
        <taxon>Archaea</taxon>
        <taxon>Methanobacteriati</taxon>
        <taxon>Methanobacteriota</taxon>
        <taxon>Stenosarchaea group</taxon>
        <taxon>Methanomicrobia</taxon>
        <taxon>Methanosarcinales</taxon>
        <taxon>Methanosarcinaceae</taxon>
        <taxon>Methanimicrococcus</taxon>
    </lineage>
</organism>
<evidence type="ECO:0000256" key="6">
    <source>
        <dbReference type="ARBA" id="ARBA00023014"/>
    </source>
</evidence>